<evidence type="ECO:0000256" key="4">
    <source>
        <dbReference type="PROSITE-ProRule" id="PRU00042"/>
    </source>
</evidence>
<feature type="region of interest" description="Disordered" evidence="5">
    <location>
        <begin position="47"/>
        <end position="86"/>
    </location>
</feature>
<gene>
    <name evidence="7" type="ORF">BGZ96_009971</name>
</gene>
<feature type="compositionally biased region" description="Polar residues" evidence="5">
    <location>
        <begin position="306"/>
        <end position="327"/>
    </location>
</feature>
<feature type="compositionally biased region" description="Basic residues" evidence="5">
    <location>
        <begin position="72"/>
        <end position="86"/>
    </location>
</feature>
<dbReference type="PANTHER" id="PTHR23235:SF120">
    <property type="entry name" value="KRUPPEL-LIKE FACTOR 15"/>
    <property type="match status" value="1"/>
</dbReference>
<evidence type="ECO:0000259" key="6">
    <source>
        <dbReference type="PROSITE" id="PS50157"/>
    </source>
</evidence>
<organism evidence="7 8">
    <name type="scientific">Linnemannia gamsii</name>
    <dbReference type="NCBI Taxonomy" id="64522"/>
    <lineage>
        <taxon>Eukaryota</taxon>
        <taxon>Fungi</taxon>
        <taxon>Fungi incertae sedis</taxon>
        <taxon>Mucoromycota</taxon>
        <taxon>Mortierellomycotina</taxon>
        <taxon>Mortierellomycetes</taxon>
        <taxon>Mortierellales</taxon>
        <taxon>Mortierellaceae</taxon>
        <taxon>Linnemannia</taxon>
    </lineage>
</organism>
<dbReference type="Proteomes" id="UP001194696">
    <property type="component" value="Unassembled WGS sequence"/>
</dbReference>
<keyword evidence="8" id="KW-1185">Reference proteome</keyword>
<dbReference type="PROSITE" id="PS50157">
    <property type="entry name" value="ZINC_FINGER_C2H2_2"/>
    <property type="match status" value="2"/>
</dbReference>
<dbReference type="SUPFAM" id="SSF57667">
    <property type="entry name" value="beta-beta-alpha zinc fingers"/>
    <property type="match status" value="1"/>
</dbReference>
<keyword evidence="3" id="KW-0862">Zinc</keyword>
<keyword evidence="1" id="KW-0479">Metal-binding</keyword>
<evidence type="ECO:0000256" key="5">
    <source>
        <dbReference type="SAM" id="MobiDB-lite"/>
    </source>
</evidence>
<accession>A0ABQ7JVM8</accession>
<feature type="domain" description="C2H2-type" evidence="6">
    <location>
        <begin position="349"/>
        <end position="378"/>
    </location>
</feature>
<reference evidence="7 8" key="1">
    <citation type="journal article" date="2020" name="Fungal Divers.">
        <title>Resolving the Mortierellaceae phylogeny through synthesis of multi-gene phylogenetics and phylogenomics.</title>
        <authorList>
            <person name="Vandepol N."/>
            <person name="Liber J."/>
            <person name="Desiro A."/>
            <person name="Na H."/>
            <person name="Kennedy M."/>
            <person name="Barry K."/>
            <person name="Grigoriev I.V."/>
            <person name="Miller A.N."/>
            <person name="O'Donnell K."/>
            <person name="Stajich J.E."/>
            <person name="Bonito G."/>
        </authorList>
    </citation>
    <scope>NUCLEOTIDE SEQUENCE [LARGE SCALE GENOMIC DNA]</scope>
    <source>
        <strain evidence="7 8">AD045</strain>
    </source>
</reference>
<dbReference type="PROSITE" id="PS00028">
    <property type="entry name" value="ZINC_FINGER_C2H2_1"/>
    <property type="match status" value="2"/>
</dbReference>
<dbReference type="EMBL" id="JAAAIM010000628">
    <property type="protein sequence ID" value="KAG0285830.1"/>
    <property type="molecule type" value="Genomic_DNA"/>
</dbReference>
<evidence type="ECO:0000256" key="2">
    <source>
        <dbReference type="ARBA" id="ARBA00022771"/>
    </source>
</evidence>
<dbReference type="InterPro" id="IPR013087">
    <property type="entry name" value="Znf_C2H2_type"/>
</dbReference>
<evidence type="ECO:0000256" key="3">
    <source>
        <dbReference type="ARBA" id="ARBA00022833"/>
    </source>
</evidence>
<feature type="region of interest" description="Disordered" evidence="5">
    <location>
        <begin position="300"/>
        <end position="327"/>
    </location>
</feature>
<evidence type="ECO:0000313" key="7">
    <source>
        <dbReference type="EMBL" id="KAG0285830.1"/>
    </source>
</evidence>
<proteinExistence type="predicted"/>
<feature type="region of interest" description="Disordered" evidence="5">
    <location>
        <begin position="253"/>
        <end position="285"/>
    </location>
</feature>
<dbReference type="SMART" id="SM00355">
    <property type="entry name" value="ZnF_C2H2"/>
    <property type="match status" value="3"/>
</dbReference>
<evidence type="ECO:0000313" key="8">
    <source>
        <dbReference type="Proteomes" id="UP001194696"/>
    </source>
</evidence>
<dbReference type="PANTHER" id="PTHR23235">
    <property type="entry name" value="KRUEPPEL-LIKE TRANSCRIPTION FACTOR"/>
    <property type="match status" value="1"/>
</dbReference>
<comment type="caution">
    <text evidence="7">The sequence shown here is derived from an EMBL/GenBank/DDBJ whole genome shotgun (WGS) entry which is preliminary data.</text>
</comment>
<evidence type="ECO:0000256" key="1">
    <source>
        <dbReference type="ARBA" id="ARBA00022723"/>
    </source>
</evidence>
<sequence>MFAENHISFPAPSIEQTLIAPELRSMSHPHEVEHSLQSYAPTHPVTITELDNSHSSPTSPFLNGIHLGSPDHHHHQFHHHHHQHRHSYQPTTAFQDLEEAQHLSMLQDMMHQSTSIASGISDEVLTSAAYALHPTMRRTQSFESFSPQSCHLNISLSLANAMIGDKFQPEAPFVGSSMPVDSNSVDNYGADYASMLHHNSFQMPTTSMAFSGDQFGSSPPTSASSSFASTFQPLFTPAFSANSSCYSPPISTSSPSIDSMSLSIGDSGRTSPATPHISHHSNYKSDYDSDIDDITCNQKHDHKQIPSHSRQCSLEPSADTCSESDNQNDPSIGEYCEDDDGTGSFGKTFLCHYPDCNRRFGRSFNLKAHALTHGTFRPFHCRLCQRAFARIHDRERHMSSHRTKKAHCCIVCQVRFARQDAVIRHLKLSDETNPCSLILKSQGITFRDVAAGRIDRRMLGSEEHIVKTFEMLENEIRKEKAASALDRMKVPKGRGM</sequence>
<name>A0ABQ7JVM8_9FUNG</name>
<protein>
    <recommendedName>
        <fullName evidence="6">C2H2-type domain-containing protein</fullName>
    </recommendedName>
</protein>
<feature type="domain" description="C2H2-type" evidence="6">
    <location>
        <begin position="379"/>
        <end position="406"/>
    </location>
</feature>
<dbReference type="InterPro" id="IPR036236">
    <property type="entry name" value="Znf_C2H2_sf"/>
</dbReference>
<keyword evidence="2 4" id="KW-0863">Zinc-finger</keyword>
<feature type="compositionally biased region" description="Polar residues" evidence="5">
    <location>
        <begin position="49"/>
        <end position="61"/>
    </location>
</feature>
<feature type="compositionally biased region" description="Low complexity" evidence="5">
    <location>
        <begin position="253"/>
        <end position="264"/>
    </location>
</feature>
<dbReference type="Gene3D" id="3.30.160.60">
    <property type="entry name" value="Classic Zinc Finger"/>
    <property type="match status" value="2"/>
</dbReference>